<dbReference type="PRINTS" id="PR00463">
    <property type="entry name" value="EP450I"/>
</dbReference>
<dbReference type="Pfam" id="PF00067">
    <property type="entry name" value="p450"/>
    <property type="match status" value="1"/>
</dbReference>
<dbReference type="PANTHER" id="PTHR24300">
    <property type="entry name" value="CYTOCHROME P450 508A4-RELATED"/>
    <property type="match status" value="1"/>
</dbReference>
<sequence>MLPSFWKMAAPMEKTDGPREARMFKDRKGLFTFRYFCPIDVHWYRVSVSARSDIFGISVDPIRYRYFWVSEGNILQLNMKELHMSLKKLGKVYGDIFTVHLGPKPVVVLHGYDVMKEALVDRADVFSNRAKVPSANFLFKGYGVMLSNGERWKQLRRFSLTTMRNFGMGKRSVEERIQEESRCLSDEFKKLKGSSFDPTYLLTLAVANVICSIVFGERFEYEDEKFLSLLAMLKESFKILNSSTGQLCYSLLLEALRRKGCTALPLVRHEQYSKLKVQNEILQSKVEC</sequence>
<evidence type="ECO:0000313" key="6">
    <source>
        <dbReference type="Proteomes" id="UP001176940"/>
    </source>
</evidence>
<keyword evidence="6" id="KW-1185">Reference proteome</keyword>
<gene>
    <name evidence="5" type="ORF">RIMI_LOCUS7973005</name>
</gene>
<dbReference type="InterPro" id="IPR036396">
    <property type="entry name" value="Cyt_P450_sf"/>
</dbReference>
<evidence type="ECO:0000256" key="2">
    <source>
        <dbReference type="ARBA" id="ARBA00010617"/>
    </source>
</evidence>
<organism evidence="5 6">
    <name type="scientific">Ranitomeya imitator</name>
    <name type="common">mimic poison frog</name>
    <dbReference type="NCBI Taxonomy" id="111125"/>
    <lineage>
        <taxon>Eukaryota</taxon>
        <taxon>Metazoa</taxon>
        <taxon>Chordata</taxon>
        <taxon>Craniata</taxon>
        <taxon>Vertebrata</taxon>
        <taxon>Euteleostomi</taxon>
        <taxon>Amphibia</taxon>
        <taxon>Batrachia</taxon>
        <taxon>Anura</taxon>
        <taxon>Neobatrachia</taxon>
        <taxon>Hyloidea</taxon>
        <taxon>Dendrobatidae</taxon>
        <taxon>Dendrobatinae</taxon>
        <taxon>Ranitomeya</taxon>
    </lineage>
</organism>
<dbReference type="Proteomes" id="UP001176940">
    <property type="component" value="Unassembled WGS sequence"/>
</dbReference>
<comment type="cofactor">
    <cofactor evidence="1">
        <name>heme</name>
        <dbReference type="ChEBI" id="CHEBI:30413"/>
    </cofactor>
</comment>
<dbReference type="SUPFAM" id="SSF48264">
    <property type="entry name" value="Cytochrome P450"/>
    <property type="match status" value="1"/>
</dbReference>
<proteinExistence type="inferred from homology"/>
<accession>A0ABN9LDC8</accession>
<dbReference type="InterPro" id="IPR050182">
    <property type="entry name" value="Cytochrome_P450_fam2"/>
</dbReference>
<evidence type="ECO:0000256" key="1">
    <source>
        <dbReference type="ARBA" id="ARBA00001971"/>
    </source>
</evidence>
<comment type="similarity">
    <text evidence="2">Belongs to the cytochrome P450 family.</text>
</comment>
<dbReference type="Gene3D" id="1.10.630.10">
    <property type="entry name" value="Cytochrome P450"/>
    <property type="match status" value="1"/>
</dbReference>
<evidence type="ECO:0000313" key="5">
    <source>
        <dbReference type="EMBL" id="CAJ0939232.1"/>
    </source>
</evidence>
<keyword evidence="3" id="KW-0479">Metal-binding</keyword>
<dbReference type="EMBL" id="CAUEEQ010015485">
    <property type="protein sequence ID" value="CAJ0939232.1"/>
    <property type="molecule type" value="Genomic_DNA"/>
</dbReference>
<comment type="caution">
    <text evidence="5">The sequence shown here is derived from an EMBL/GenBank/DDBJ whole genome shotgun (WGS) entry which is preliminary data.</text>
</comment>
<keyword evidence="4" id="KW-0408">Iron</keyword>
<dbReference type="PANTHER" id="PTHR24300:SF405">
    <property type="entry name" value="CYTOCHROME P450 2G1"/>
    <property type="match status" value="1"/>
</dbReference>
<reference evidence="5" key="1">
    <citation type="submission" date="2023-07" db="EMBL/GenBank/DDBJ databases">
        <authorList>
            <person name="Stuckert A."/>
        </authorList>
    </citation>
    <scope>NUCLEOTIDE SEQUENCE</scope>
</reference>
<dbReference type="InterPro" id="IPR002401">
    <property type="entry name" value="Cyt_P450_E_grp-I"/>
</dbReference>
<dbReference type="InterPro" id="IPR001128">
    <property type="entry name" value="Cyt_P450"/>
</dbReference>
<evidence type="ECO:0000256" key="3">
    <source>
        <dbReference type="ARBA" id="ARBA00022723"/>
    </source>
</evidence>
<protein>
    <submittedName>
        <fullName evidence="5">Uncharacterized protein</fullName>
    </submittedName>
</protein>
<name>A0ABN9LDC8_9NEOB</name>
<evidence type="ECO:0000256" key="4">
    <source>
        <dbReference type="ARBA" id="ARBA00023004"/>
    </source>
</evidence>